<protein>
    <submittedName>
        <fullName evidence="1">Uncharacterized protein</fullName>
    </submittedName>
</protein>
<dbReference type="Proteomes" id="UP000639338">
    <property type="component" value="Unassembled WGS sequence"/>
</dbReference>
<reference evidence="1 2" key="1">
    <citation type="submission" date="2020-08" db="EMBL/GenBank/DDBJ databases">
        <title>Aphidius gifuensis genome sequencing and assembly.</title>
        <authorList>
            <person name="Du Z."/>
        </authorList>
    </citation>
    <scope>NUCLEOTIDE SEQUENCE [LARGE SCALE GENOMIC DNA]</scope>
    <source>
        <strain evidence="1">YNYX2018</strain>
        <tissue evidence="1">Adults</tissue>
    </source>
</reference>
<evidence type="ECO:0000313" key="1">
    <source>
        <dbReference type="EMBL" id="KAF7996147.1"/>
    </source>
</evidence>
<dbReference type="AlphaFoldDB" id="A0A834Y1Y4"/>
<gene>
    <name evidence="1" type="ORF">HCN44_011053</name>
</gene>
<keyword evidence="2" id="KW-1185">Reference proteome</keyword>
<proteinExistence type="predicted"/>
<comment type="caution">
    <text evidence="1">The sequence shown here is derived from an EMBL/GenBank/DDBJ whole genome shotgun (WGS) entry which is preliminary data.</text>
</comment>
<dbReference type="EMBL" id="JACMRX010000002">
    <property type="protein sequence ID" value="KAF7996147.1"/>
    <property type="molecule type" value="Genomic_DNA"/>
</dbReference>
<accession>A0A834Y1Y4</accession>
<evidence type="ECO:0000313" key="2">
    <source>
        <dbReference type="Proteomes" id="UP000639338"/>
    </source>
</evidence>
<organism evidence="1 2">
    <name type="scientific">Aphidius gifuensis</name>
    <name type="common">Parasitoid wasp</name>
    <dbReference type="NCBI Taxonomy" id="684658"/>
    <lineage>
        <taxon>Eukaryota</taxon>
        <taxon>Metazoa</taxon>
        <taxon>Ecdysozoa</taxon>
        <taxon>Arthropoda</taxon>
        <taxon>Hexapoda</taxon>
        <taxon>Insecta</taxon>
        <taxon>Pterygota</taxon>
        <taxon>Neoptera</taxon>
        <taxon>Endopterygota</taxon>
        <taxon>Hymenoptera</taxon>
        <taxon>Apocrita</taxon>
        <taxon>Ichneumonoidea</taxon>
        <taxon>Braconidae</taxon>
        <taxon>Aphidiinae</taxon>
        <taxon>Aphidius</taxon>
    </lineage>
</organism>
<sequence length="141" mass="16685">MFEMRAASVNPLRAYKMSIQLRMNKNLTRLQNELRKTRKVINSSKPSENQEINELQLTIESIQTMTKKLLDASDELSKLETAENVILKEKNTYEFKFEQKNDREKIKEEEDFINVEYNEEEELSVLKSNSSNPIEFDLNFD</sequence>
<name>A0A834Y1Y4_APHGI</name>